<dbReference type="Pfam" id="PF05362">
    <property type="entry name" value="Lon_C"/>
    <property type="match status" value="1"/>
</dbReference>
<protein>
    <recommendedName>
        <fullName evidence="1">Lon proteolytic domain-containing protein</fullName>
    </recommendedName>
</protein>
<dbReference type="GO" id="GO:0005759">
    <property type="term" value="C:mitochondrial matrix"/>
    <property type="evidence" value="ECO:0007669"/>
    <property type="project" value="TreeGrafter"/>
</dbReference>
<reference evidence="2" key="2">
    <citation type="submission" date="2015-06" db="UniProtKB">
        <authorList>
            <consortium name="EnsemblProtists"/>
        </authorList>
    </citation>
    <scope>IDENTIFICATION</scope>
    <source>
        <strain evidence="2">Emoy2</strain>
    </source>
</reference>
<dbReference type="eggNOG" id="KOG2004">
    <property type="taxonomic scope" value="Eukaryota"/>
</dbReference>
<proteinExistence type="predicted"/>
<dbReference type="InterPro" id="IPR014721">
    <property type="entry name" value="Ribsml_uS5_D2-typ_fold_subgr"/>
</dbReference>
<dbReference type="GO" id="GO:0051131">
    <property type="term" value="P:chaperone-mediated protein complex assembly"/>
    <property type="evidence" value="ECO:0007669"/>
    <property type="project" value="TreeGrafter"/>
</dbReference>
<dbReference type="GO" id="GO:0005524">
    <property type="term" value="F:ATP binding"/>
    <property type="evidence" value="ECO:0007669"/>
    <property type="project" value="InterPro"/>
</dbReference>
<feature type="domain" description="Lon proteolytic" evidence="1">
    <location>
        <begin position="1"/>
        <end position="47"/>
    </location>
</feature>
<keyword evidence="3" id="KW-1185">Reference proteome</keyword>
<accession>M4B6G3</accession>
<reference evidence="3" key="1">
    <citation type="journal article" date="2010" name="Science">
        <title>Signatures of adaptation to obligate biotrophy in the Hyaloperonospora arabidopsidis genome.</title>
        <authorList>
            <person name="Baxter L."/>
            <person name="Tripathy S."/>
            <person name="Ishaque N."/>
            <person name="Boot N."/>
            <person name="Cabral A."/>
            <person name="Kemen E."/>
            <person name="Thines M."/>
            <person name="Ah-Fong A."/>
            <person name="Anderson R."/>
            <person name="Badejoko W."/>
            <person name="Bittner-Eddy P."/>
            <person name="Boore J.L."/>
            <person name="Chibucos M.C."/>
            <person name="Coates M."/>
            <person name="Dehal P."/>
            <person name="Delehaunty K."/>
            <person name="Dong S."/>
            <person name="Downton P."/>
            <person name="Dumas B."/>
            <person name="Fabro G."/>
            <person name="Fronick C."/>
            <person name="Fuerstenberg S.I."/>
            <person name="Fulton L."/>
            <person name="Gaulin E."/>
            <person name="Govers F."/>
            <person name="Hughes L."/>
            <person name="Humphray S."/>
            <person name="Jiang R.H."/>
            <person name="Judelson H."/>
            <person name="Kamoun S."/>
            <person name="Kyung K."/>
            <person name="Meijer H."/>
            <person name="Minx P."/>
            <person name="Morris P."/>
            <person name="Nelson J."/>
            <person name="Phuntumart V."/>
            <person name="Qutob D."/>
            <person name="Rehmany A."/>
            <person name="Rougon-Cardoso A."/>
            <person name="Ryden P."/>
            <person name="Torto-Alalibo T."/>
            <person name="Studholme D."/>
            <person name="Wang Y."/>
            <person name="Win J."/>
            <person name="Wood J."/>
            <person name="Clifton S.W."/>
            <person name="Rogers J."/>
            <person name="Van den Ackerveken G."/>
            <person name="Jones J.D."/>
            <person name="McDowell J.M."/>
            <person name="Beynon J."/>
            <person name="Tyler B.M."/>
        </authorList>
    </citation>
    <scope>NUCLEOTIDE SEQUENCE [LARGE SCALE GENOMIC DNA]</scope>
    <source>
        <strain evidence="3">Emoy2</strain>
    </source>
</reference>
<dbReference type="EMBL" id="JH598543">
    <property type="status" value="NOT_ANNOTATED_CDS"/>
    <property type="molecule type" value="Genomic_DNA"/>
</dbReference>
<evidence type="ECO:0000313" key="2">
    <source>
        <dbReference type="EnsemblProtists" id="HpaP801864"/>
    </source>
</evidence>
<dbReference type="Proteomes" id="UP000011713">
    <property type="component" value="Unassembled WGS sequence"/>
</dbReference>
<dbReference type="GO" id="GO:0006515">
    <property type="term" value="P:protein quality control for misfolded or incompletely synthesized proteins"/>
    <property type="evidence" value="ECO:0007669"/>
    <property type="project" value="TreeGrafter"/>
</dbReference>
<dbReference type="STRING" id="559515.M4B6G3"/>
<dbReference type="InterPro" id="IPR008269">
    <property type="entry name" value="Lon_proteolytic"/>
</dbReference>
<dbReference type="InterPro" id="IPR027065">
    <property type="entry name" value="Lon_Prtase"/>
</dbReference>
<dbReference type="AlphaFoldDB" id="M4B6G3"/>
<dbReference type="PANTHER" id="PTHR43718:SF2">
    <property type="entry name" value="LON PROTEASE HOMOLOG, MITOCHONDRIAL"/>
    <property type="match status" value="1"/>
</dbReference>
<dbReference type="GO" id="GO:0004252">
    <property type="term" value="F:serine-type endopeptidase activity"/>
    <property type="evidence" value="ECO:0007669"/>
    <property type="project" value="InterPro"/>
</dbReference>
<dbReference type="EnsemblProtists" id="HpaT801864">
    <property type="protein sequence ID" value="HpaP801864"/>
    <property type="gene ID" value="HpaG801864"/>
</dbReference>
<dbReference type="GO" id="GO:0003697">
    <property type="term" value="F:single-stranded DNA binding"/>
    <property type="evidence" value="ECO:0007669"/>
    <property type="project" value="TreeGrafter"/>
</dbReference>
<dbReference type="VEuPathDB" id="FungiDB:HpaG801863"/>
<dbReference type="HOGENOM" id="CLU_2908887_0_0_1"/>
<organism evidence="2 3">
    <name type="scientific">Hyaloperonospora arabidopsidis (strain Emoy2)</name>
    <name type="common">Downy mildew agent</name>
    <name type="synonym">Peronospora arabidopsidis</name>
    <dbReference type="NCBI Taxonomy" id="559515"/>
    <lineage>
        <taxon>Eukaryota</taxon>
        <taxon>Sar</taxon>
        <taxon>Stramenopiles</taxon>
        <taxon>Oomycota</taxon>
        <taxon>Peronosporomycetes</taxon>
        <taxon>Peronosporales</taxon>
        <taxon>Peronosporaceae</taxon>
        <taxon>Hyaloperonospora</taxon>
    </lineage>
</organism>
<dbReference type="GO" id="GO:0007005">
    <property type="term" value="P:mitochondrion organization"/>
    <property type="evidence" value="ECO:0007669"/>
    <property type="project" value="TreeGrafter"/>
</dbReference>
<dbReference type="GO" id="GO:0004176">
    <property type="term" value="F:ATP-dependent peptidase activity"/>
    <property type="evidence" value="ECO:0007669"/>
    <property type="project" value="InterPro"/>
</dbReference>
<dbReference type="EnsemblProtists" id="HpaT801863">
    <property type="protein sequence ID" value="HpaP801863"/>
    <property type="gene ID" value="HpaG801863"/>
</dbReference>
<dbReference type="Gene3D" id="3.30.230.10">
    <property type="match status" value="1"/>
</dbReference>
<dbReference type="PANTHER" id="PTHR43718">
    <property type="entry name" value="LON PROTEASE"/>
    <property type="match status" value="1"/>
</dbReference>
<dbReference type="InParanoid" id="M4B6G3"/>
<name>M4B6G3_HYAAE</name>
<sequence length="62" mass="7152">MEESTKIAHKLARSTMHAIDPEKKFFEETEVHLHVQEGATPEDGPSDACHTRRWYQGEDHCC</sequence>
<evidence type="ECO:0000313" key="3">
    <source>
        <dbReference type="Proteomes" id="UP000011713"/>
    </source>
</evidence>
<evidence type="ECO:0000259" key="1">
    <source>
        <dbReference type="Pfam" id="PF05362"/>
    </source>
</evidence>